<evidence type="ECO:0000259" key="2">
    <source>
        <dbReference type="Pfam" id="PF13472"/>
    </source>
</evidence>
<comment type="caution">
    <text evidence="3">The sequence shown here is derived from an EMBL/GenBank/DDBJ whole genome shotgun (WGS) entry which is preliminary data.</text>
</comment>
<keyword evidence="4" id="KW-1185">Reference proteome</keyword>
<accession>A0A7X0RQQ8</accession>
<evidence type="ECO:0000313" key="4">
    <source>
        <dbReference type="Proteomes" id="UP000547209"/>
    </source>
</evidence>
<sequence length="421" mass="46105">MNGRLRKLGIFAVLLILIAGCTENHEPQNRKGQDETRSADAAIQSEGEQVDIQDTNDAMSKRSIVNAGDEARIVKAMRKARRKEKVTIGFIGGSITEGAAASAEANRYASLTFQWWKDKFPDTPIEMVNAGIGATDSYIGVHRVDRDLLQAKPDFVVIDYAVNDSDSPQLMNQYEGLVRKILQSDNKPGVLLLFMVHQDGTNLQWVHGAIGSYYDLPMISFKDAVWPQIKAGRIGWEQLFADEVHPNDAGHRLAAKFITDRLEKIYADLDKRGTADDAIVALPEPKTSEGYAHAALLTGDDIAPVSNSGWTKGKTMRFSPGWVADQAGQSIVFDIDAVHIGIVYEKSNNNQMGRAEVQVDDLPPSVLEGHYPASWGGYPAGELVASGLKKGTHKVKITFLAEHDPNSTGKQFKICALLAAY</sequence>
<dbReference type="EMBL" id="JACJVP010000011">
    <property type="protein sequence ID" value="MBB6670756.1"/>
    <property type="molecule type" value="Genomic_DNA"/>
</dbReference>
<dbReference type="RefSeq" id="WP_185142239.1">
    <property type="nucleotide sequence ID" value="NZ_JACJVP010000011.1"/>
</dbReference>
<dbReference type="Proteomes" id="UP000547209">
    <property type="component" value="Unassembled WGS sequence"/>
</dbReference>
<dbReference type="InterPro" id="IPR013830">
    <property type="entry name" value="SGNH_hydro"/>
</dbReference>
<keyword evidence="3" id="KW-0378">Hydrolase</keyword>
<evidence type="ECO:0000256" key="1">
    <source>
        <dbReference type="SAM" id="MobiDB-lite"/>
    </source>
</evidence>
<dbReference type="InterPro" id="IPR036514">
    <property type="entry name" value="SGNH_hydro_sf"/>
</dbReference>
<dbReference type="PANTHER" id="PTHR34407:SF1">
    <property type="entry name" value="SGNH HYDROLASE-TYPE ESTERASE DOMAIN-CONTAINING PROTEIN"/>
    <property type="match status" value="1"/>
</dbReference>
<evidence type="ECO:0000313" key="3">
    <source>
        <dbReference type="EMBL" id="MBB6670756.1"/>
    </source>
</evidence>
<protein>
    <submittedName>
        <fullName evidence="3">SGNH/GDSL hydrolase family protein</fullName>
    </submittedName>
</protein>
<dbReference type="PROSITE" id="PS51257">
    <property type="entry name" value="PROKAR_LIPOPROTEIN"/>
    <property type="match status" value="1"/>
</dbReference>
<feature type="region of interest" description="Disordered" evidence="1">
    <location>
        <begin position="25"/>
        <end position="51"/>
    </location>
</feature>
<name>A0A7X0RQQ8_9BACL</name>
<dbReference type="AlphaFoldDB" id="A0A7X0RQQ8"/>
<reference evidence="3 4" key="1">
    <citation type="submission" date="2020-08" db="EMBL/GenBank/DDBJ databases">
        <title>Cohnella phylogeny.</title>
        <authorList>
            <person name="Dunlap C."/>
        </authorList>
    </citation>
    <scope>NUCLEOTIDE SEQUENCE [LARGE SCALE GENOMIC DNA]</scope>
    <source>
        <strain evidence="3 4">DSM 28246</strain>
    </source>
</reference>
<dbReference type="PANTHER" id="PTHR34407">
    <property type="entry name" value="EXPRESSED PROTEIN"/>
    <property type="match status" value="1"/>
</dbReference>
<gene>
    <name evidence="3" type="ORF">H7C19_08645</name>
</gene>
<dbReference type="GO" id="GO:0016787">
    <property type="term" value="F:hydrolase activity"/>
    <property type="evidence" value="ECO:0007669"/>
    <property type="project" value="UniProtKB-KW"/>
</dbReference>
<dbReference type="Gene3D" id="3.40.50.1110">
    <property type="entry name" value="SGNH hydrolase"/>
    <property type="match status" value="1"/>
</dbReference>
<feature type="domain" description="SGNH hydrolase-type esterase" evidence="2">
    <location>
        <begin position="90"/>
        <end position="253"/>
    </location>
</feature>
<proteinExistence type="predicted"/>
<feature type="compositionally biased region" description="Basic and acidic residues" evidence="1">
    <location>
        <begin position="25"/>
        <end position="38"/>
    </location>
</feature>
<dbReference type="SUPFAM" id="SSF52266">
    <property type="entry name" value="SGNH hydrolase"/>
    <property type="match status" value="1"/>
</dbReference>
<organism evidence="3 4">
    <name type="scientific">Cohnella nanjingensis</name>
    <dbReference type="NCBI Taxonomy" id="1387779"/>
    <lineage>
        <taxon>Bacteria</taxon>
        <taxon>Bacillati</taxon>
        <taxon>Bacillota</taxon>
        <taxon>Bacilli</taxon>
        <taxon>Bacillales</taxon>
        <taxon>Paenibacillaceae</taxon>
        <taxon>Cohnella</taxon>
    </lineage>
</organism>
<dbReference type="CDD" id="cd00229">
    <property type="entry name" value="SGNH_hydrolase"/>
    <property type="match status" value="1"/>
</dbReference>
<dbReference type="Pfam" id="PF13472">
    <property type="entry name" value="Lipase_GDSL_2"/>
    <property type="match status" value="1"/>
</dbReference>